<comment type="caution">
    <text evidence="2">The sequence shown here is derived from an EMBL/GenBank/DDBJ whole genome shotgun (WGS) entry which is preliminary data.</text>
</comment>
<gene>
    <name evidence="2" type="ORF">G2W53_014565</name>
</gene>
<accession>A0A835C8A4</accession>
<organism evidence="2 3">
    <name type="scientific">Senna tora</name>
    <dbReference type="NCBI Taxonomy" id="362788"/>
    <lineage>
        <taxon>Eukaryota</taxon>
        <taxon>Viridiplantae</taxon>
        <taxon>Streptophyta</taxon>
        <taxon>Embryophyta</taxon>
        <taxon>Tracheophyta</taxon>
        <taxon>Spermatophyta</taxon>
        <taxon>Magnoliopsida</taxon>
        <taxon>eudicotyledons</taxon>
        <taxon>Gunneridae</taxon>
        <taxon>Pentapetalae</taxon>
        <taxon>rosids</taxon>
        <taxon>fabids</taxon>
        <taxon>Fabales</taxon>
        <taxon>Fabaceae</taxon>
        <taxon>Caesalpinioideae</taxon>
        <taxon>Cassia clade</taxon>
        <taxon>Senna</taxon>
    </lineage>
</organism>
<evidence type="ECO:0000256" key="1">
    <source>
        <dbReference type="SAM" id="MobiDB-lite"/>
    </source>
</evidence>
<keyword evidence="3" id="KW-1185">Reference proteome</keyword>
<dbReference type="AlphaFoldDB" id="A0A835C8A4"/>
<dbReference type="EMBL" id="JAAIUW010000005">
    <property type="protein sequence ID" value="KAF7832232.1"/>
    <property type="molecule type" value="Genomic_DNA"/>
</dbReference>
<proteinExistence type="predicted"/>
<sequence>MTSHTFHAIRSPNRALNPIGFQNTTRSEWLDITSHAFHAITSPIPALNPLGFQKRTRSERHNFTRLPCNHESHSSIKSTRIPKDNAKRSARLDAPSMRSRVPFGIQSTRIFKYNEKGLIQSGVLAQNVVGHDLTYLPCDHESYSSIKFTRIPKYNTKRSI</sequence>
<evidence type="ECO:0000313" key="2">
    <source>
        <dbReference type="EMBL" id="KAF7832232.1"/>
    </source>
</evidence>
<reference evidence="2" key="1">
    <citation type="submission" date="2020-09" db="EMBL/GenBank/DDBJ databases">
        <title>Genome-Enabled Discovery of Anthraquinone Biosynthesis in Senna tora.</title>
        <authorList>
            <person name="Kang S.-H."/>
            <person name="Pandey R.P."/>
            <person name="Lee C.-M."/>
            <person name="Sim J.-S."/>
            <person name="Jeong J.-T."/>
            <person name="Choi B.-S."/>
            <person name="Jung M."/>
            <person name="Ginzburg D."/>
            <person name="Zhao K."/>
            <person name="Won S.Y."/>
            <person name="Oh T.-J."/>
            <person name="Yu Y."/>
            <person name="Kim N.-H."/>
            <person name="Lee O.R."/>
            <person name="Lee T.-H."/>
            <person name="Bashyal P."/>
            <person name="Kim T.-S."/>
            <person name="Lee W.-H."/>
            <person name="Kawkins C."/>
            <person name="Kim C.-K."/>
            <person name="Kim J.S."/>
            <person name="Ahn B.O."/>
            <person name="Rhee S.Y."/>
            <person name="Sohng J.K."/>
        </authorList>
    </citation>
    <scope>NUCLEOTIDE SEQUENCE</scope>
    <source>
        <tissue evidence="2">Leaf</tissue>
    </source>
</reference>
<protein>
    <submittedName>
        <fullName evidence="2">Uncharacterized protein</fullName>
    </submittedName>
</protein>
<evidence type="ECO:0000313" key="3">
    <source>
        <dbReference type="Proteomes" id="UP000634136"/>
    </source>
</evidence>
<dbReference type="Proteomes" id="UP000634136">
    <property type="component" value="Unassembled WGS sequence"/>
</dbReference>
<feature type="region of interest" description="Disordered" evidence="1">
    <location>
        <begin position="66"/>
        <end position="89"/>
    </location>
</feature>
<name>A0A835C8A4_9FABA</name>